<evidence type="ECO:0000313" key="4">
    <source>
        <dbReference type="Proteomes" id="UP000265703"/>
    </source>
</evidence>
<dbReference type="SMART" id="SM01052">
    <property type="entry name" value="CAP_GLY"/>
    <property type="match status" value="1"/>
</dbReference>
<name>A0A397T2V4_9GLOM</name>
<feature type="region of interest" description="Disordered" evidence="1">
    <location>
        <begin position="106"/>
        <end position="239"/>
    </location>
</feature>
<dbReference type="EMBL" id="QKYT01000182">
    <property type="protein sequence ID" value="RIA90427.1"/>
    <property type="molecule type" value="Genomic_DNA"/>
</dbReference>
<dbReference type="PANTHER" id="PTHR18916">
    <property type="entry name" value="DYNACTIN 1-RELATED MICROTUBULE-BINDING"/>
    <property type="match status" value="1"/>
</dbReference>
<keyword evidence="4" id="KW-1185">Reference proteome</keyword>
<organism evidence="3 4">
    <name type="scientific">Glomus cerebriforme</name>
    <dbReference type="NCBI Taxonomy" id="658196"/>
    <lineage>
        <taxon>Eukaryota</taxon>
        <taxon>Fungi</taxon>
        <taxon>Fungi incertae sedis</taxon>
        <taxon>Mucoromycota</taxon>
        <taxon>Glomeromycotina</taxon>
        <taxon>Glomeromycetes</taxon>
        <taxon>Glomerales</taxon>
        <taxon>Glomeraceae</taxon>
        <taxon>Glomus</taxon>
    </lineage>
</organism>
<dbReference type="STRING" id="658196.A0A397T2V4"/>
<dbReference type="InterPro" id="IPR000938">
    <property type="entry name" value="CAP-Gly_domain"/>
</dbReference>
<evidence type="ECO:0000256" key="1">
    <source>
        <dbReference type="SAM" id="MobiDB-lite"/>
    </source>
</evidence>
<sequence length="239" mass="26282">MATTADLTVDARCEIQGKVGTIRFVGPTEFATGKWVGVELDEPSGKNNGSVKGKPYFDCRPNHGVFVRASQIKFLNGSVNSPQSQIPSFAPPNDPNISNGRQILRPPSISGNMRINTSGIPNHNRPRGPNSPTMGRFNSRGLNSPTFSRRPRGNSDASSTDIKRSDLEPGFSSIEMEDESEMNDEVLYEEPLENDIINEPATPVPKPEIPKYETPRSDIMRHDTDPYSLQEASAAREQV</sequence>
<dbReference type="PROSITE" id="PS50245">
    <property type="entry name" value="CAP_GLY_2"/>
    <property type="match status" value="1"/>
</dbReference>
<dbReference type="Proteomes" id="UP000265703">
    <property type="component" value="Unassembled WGS sequence"/>
</dbReference>
<comment type="caution">
    <text evidence="3">The sequence shown here is derived from an EMBL/GenBank/DDBJ whole genome shotgun (WGS) entry which is preliminary data.</text>
</comment>
<evidence type="ECO:0000259" key="2">
    <source>
        <dbReference type="PROSITE" id="PS50245"/>
    </source>
</evidence>
<feature type="domain" description="CAP-Gly" evidence="2">
    <location>
        <begin position="26"/>
        <end position="68"/>
    </location>
</feature>
<gene>
    <name evidence="3" type="ORF">C1645_156578</name>
</gene>
<accession>A0A397T2V4</accession>
<dbReference type="InterPro" id="IPR036859">
    <property type="entry name" value="CAP-Gly_dom_sf"/>
</dbReference>
<reference evidence="3 4" key="1">
    <citation type="submission" date="2018-06" db="EMBL/GenBank/DDBJ databases">
        <title>Comparative genomics reveals the genomic features of Rhizophagus irregularis, R. cerebriforme, R. diaphanum and Gigaspora rosea, and their symbiotic lifestyle signature.</title>
        <authorList>
            <person name="Morin E."/>
            <person name="San Clemente H."/>
            <person name="Chen E.C.H."/>
            <person name="De La Providencia I."/>
            <person name="Hainaut M."/>
            <person name="Kuo A."/>
            <person name="Kohler A."/>
            <person name="Murat C."/>
            <person name="Tang N."/>
            <person name="Roy S."/>
            <person name="Loubradou J."/>
            <person name="Henrissat B."/>
            <person name="Grigoriev I.V."/>
            <person name="Corradi N."/>
            <person name="Roux C."/>
            <person name="Martin F.M."/>
        </authorList>
    </citation>
    <scope>NUCLEOTIDE SEQUENCE [LARGE SCALE GENOMIC DNA]</scope>
    <source>
        <strain evidence="3 4">DAOM 227022</strain>
    </source>
</reference>
<dbReference type="Pfam" id="PF01302">
    <property type="entry name" value="CAP_GLY"/>
    <property type="match status" value="1"/>
</dbReference>
<dbReference type="AlphaFoldDB" id="A0A397T2V4"/>
<feature type="compositionally biased region" description="Basic and acidic residues" evidence="1">
    <location>
        <begin position="208"/>
        <end position="225"/>
    </location>
</feature>
<dbReference type="Gene3D" id="2.30.30.190">
    <property type="entry name" value="CAP Gly-rich-like domain"/>
    <property type="match status" value="1"/>
</dbReference>
<feature type="compositionally biased region" description="Polar residues" evidence="1">
    <location>
        <begin position="109"/>
        <end position="121"/>
    </location>
</feature>
<dbReference type="OrthoDB" id="2130750at2759"/>
<feature type="compositionally biased region" description="Acidic residues" evidence="1">
    <location>
        <begin position="175"/>
        <end position="193"/>
    </location>
</feature>
<protein>
    <submittedName>
        <fullName evidence="3">CAP Gly-rich domain-containing protein</fullName>
    </submittedName>
</protein>
<proteinExistence type="predicted"/>
<evidence type="ECO:0000313" key="3">
    <source>
        <dbReference type="EMBL" id="RIA90427.1"/>
    </source>
</evidence>
<dbReference type="PROSITE" id="PS00845">
    <property type="entry name" value="CAP_GLY_1"/>
    <property type="match status" value="1"/>
</dbReference>
<dbReference type="SUPFAM" id="SSF74924">
    <property type="entry name" value="Cap-Gly domain"/>
    <property type="match status" value="1"/>
</dbReference>